<feature type="transmembrane region" description="Helical" evidence="5">
    <location>
        <begin position="250"/>
        <end position="272"/>
    </location>
</feature>
<evidence type="ECO:0000313" key="7">
    <source>
        <dbReference type="EMBL" id="BAI60542.1"/>
    </source>
</evidence>
<evidence type="ECO:0000256" key="1">
    <source>
        <dbReference type="ARBA" id="ARBA00004141"/>
    </source>
</evidence>
<evidence type="ECO:0000256" key="2">
    <source>
        <dbReference type="ARBA" id="ARBA00022692"/>
    </source>
</evidence>
<name>D1YVS0_METPS</name>
<reference evidence="8" key="3">
    <citation type="journal article" date="2011" name="PLoS ONE">
        <title>Genome sequence of a mesophilic hydrogenotrophic methanogen Methanocella paludicola, the first cultivated representative of the order Methanocellales.</title>
        <authorList>
            <person name="Sakai S."/>
            <person name="Takaki Y."/>
            <person name="Shimamura S."/>
            <person name="Sekine M."/>
            <person name="Tajima T."/>
            <person name="Kosugi H."/>
            <person name="Ichikawa N."/>
            <person name="Tasumi E."/>
            <person name="Hiraki A.T."/>
            <person name="Shimizu A."/>
            <person name="Kato Y."/>
            <person name="Nishiko R."/>
            <person name="Mori K."/>
            <person name="Fujita N."/>
            <person name="Imachi H."/>
            <person name="Takai K."/>
        </authorList>
    </citation>
    <scope>NUCLEOTIDE SEQUENCE [LARGE SCALE GENOMIC DNA]</scope>
    <source>
        <strain evidence="8">DSM 17711 / JCM 13418 / NBRC 101707 / SANAE</strain>
    </source>
</reference>
<dbReference type="AlphaFoldDB" id="D1YVS0"/>
<proteinExistence type="predicted"/>
<dbReference type="EMBL" id="AP011532">
    <property type="protein sequence ID" value="BAI60542.1"/>
    <property type="molecule type" value="Genomic_DNA"/>
</dbReference>
<keyword evidence="3 5" id="KW-1133">Transmembrane helix</keyword>
<dbReference type="PANTHER" id="PTHR43471">
    <property type="entry name" value="ABC TRANSPORTER PERMEASE"/>
    <property type="match status" value="1"/>
</dbReference>
<keyword evidence="2 5" id="KW-0812">Transmembrane</keyword>
<reference evidence="7 8" key="1">
    <citation type="journal article" date="2007" name="Appl. Environ. Microbiol.">
        <title>Isolation of key methanogens for global methane emission from rice paddy fields: a novel isolate affiliated with the clone cluster rice cluster I.</title>
        <authorList>
            <person name="Sakai S."/>
            <person name="Imachi H."/>
            <person name="Sekiguchi Y."/>
            <person name="Ohashi A."/>
            <person name="Harada H."/>
            <person name="Kamagata Y."/>
        </authorList>
    </citation>
    <scope>NUCLEOTIDE SEQUENCE [LARGE SCALE GENOMIC DNA]</scope>
    <source>
        <strain evidence="8">DSM 17711 / JCM 13418 / NBRC 101707 / SANAE</strain>
    </source>
</reference>
<sequence>MGGFYAIMNKELVSVMKEKTIVLAILIQLLIAAFSSVILVGLMSFYDPNSIAENTNIHFSVGVSGDSDGVFSSYLRDSNFVVSAYATEEEAKEAMRSGIIDAVIAIPASEGVVDMQLYMPQSDTSATVFTMLIKEPLKKYENYLREKNGIHVMYTGMSGRQSTTFEFLYSFIVPLLMLFPAFIAGSMIIDSISEEVENKTLDTLLSAPVSLNAVLFGKVAATLFLAAVQCVLWLVLLSLNRLYVQSPLEVLLLALIITAFVTFGSGIISLYFKDRERSQFAYSMLLLAAAGASLFFDPSPLSLMARLAMGDLHVGLSDVAIFVVPLIVLIGAFTLASRRLIAMKA</sequence>
<dbReference type="InterPro" id="IPR013525">
    <property type="entry name" value="ABC2_TM"/>
</dbReference>
<evidence type="ECO:0000256" key="3">
    <source>
        <dbReference type="ARBA" id="ARBA00022989"/>
    </source>
</evidence>
<feature type="transmembrane region" description="Helical" evidence="5">
    <location>
        <begin position="21"/>
        <end position="46"/>
    </location>
</feature>
<protein>
    <submittedName>
        <fullName evidence="7">ABC transporter</fullName>
    </submittedName>
</protein>
<feature type="transmembrane region" description="Helical" evidence="5">
    <location>
        <begin position="167"/>
        <end position="189"/>
    </location>
</feature>
<dbReference type="GO" id="GO:0140359">
    <property type="term" value="F:ABC-type transporter activity"/>
    <property type="evidence" value="ECO:0007669"/>
    <property type="project" value="InterPro"/>
</dbReference>
<dbReference type="KEGG" id="mpd:MCP_0470"/>
<dbReference type="GO" id="GO:0016020">
    <property type="term" value="C:membrane"/>
    <property type="evidence" value="ECO:0007669"/>
    <property type="project" value="UniProtKB-SubCell"/>
</dbReference>
<comment type="subcellular location">
    <subcellularLocation>
        <location evidence="1">Membrane</location>
        <topology evidence="1">Multi-pass membrane protein</topology>
    </subcellularLocation>
</comment>
<dbReference type="Proteomes" id="UP000001882">
    <property type="component" value="Chromosome"/>
</dbReference>
<gene>
    <name evidence="7" type="ordered locus">MCP_0470</name>
</gene>
<dbReference type="eggNOG" id="arCOG01470">
    <property type="taxonomic scope" value="Archaea"/>
</dbReference>
<evidence type="ECO:0000313" key="8">
    <source>
        <dbReference type="Proteomes" id="UP000001882"/>
    </source>
</evidence>
<evidence type="ECO:0000259" key="6">
    <source>
        <dbReference type="Pfam" id="PF12698"/>
    </source>
</evidence>
<feature type="transmembrane region" description="Helical" evidence="5">
    <location>
        <begin position="316"/>
        <end position="336"/>
    </location>
</feature>
<evidence type="ECO:0000256" key="5">
    <source>
        <dbReference type="SAM" id="Phobius"/>
    </source>
</evidence>
<dbReference type="Pfam" id="PF12698">
    <property type="entry name" value="ABC2_membrane_3"/>
    <property type="match status" value="1"/>
</dbReference>
<keyword evidence="8" id="KW-1185">Reference proteome</keyword>
<dbReference type="STRING" id="304371.MCP_0470"/>
<evidence type="ECO:0000256" key="4">
    <source>
        <dbReference type="ARBA" id="ARBA00023136"/>
    </source>
</evidence>
<accession>D1YVS0</accession>
<feature type="transmembrane region" description="Helical" evidence="5">
    <location>
        <begin position="279"/>
        <end position="296"/>
    </location>
</feature>
<feature type="transmembrane region" description="Helical" evidence="5">
    <location>
        <begin position="209"/>
        <end position="238"/>
    </location>
</feature>
<feature type="domain" description="ABC-2 type transporter transmembrane" evidence="6">
    <location>
        <begin position="27"/>
        <end position="297"/>
    </location>
</feature>
<dbReference type="InParanoid" id="D1YVS0"/>
<organism evidence="7 8">
    <name type="scientific">Methanocella paludicola (strain DSM 17711 / JCM 13418 / NBRC 101707 / SANAE)</name>
    <dbReference type="NCBI Taxonomy" id="304371"/>
    <lineage>
        <taxon>Archaea</taxon>
        <taxon>Methanobacteriati</taxon>
        <taxon>Methanobacteriota</taxon>
        <taxon>Stenosarchaea group</taxon>
        <taxon>Methanomicrobia</taxon>
        <taxon>Methanocellales</taxon>
        <taxon>Methanocellaceae</taxon>
        <taxon>Methanocella</taxon>
    </lineage>
</organism>
<keyword evidence="4 5" id="KW-0472">Membrane</keyword>
<reference evidence="7 8" key="2">
    <citation type="journal article" date="2008" name="Int. J. Syst. Evol. Microbiol.">
        <title>Methanocella paludicola gen. nov., sp. nov., a methane-producing archaeon, the first isolate of the lineage 'Rice Cluster I', and proposal of the new archaeal order Methanocellales ord. nov.</title>
        <authorList>
            <person name="Sakai S."/>
            <person name="Imachi H."/>
            <person name="Hanada S."/>
            <person name="Ohashi A."/>
            <person name="Harada H."/>
            <person name="Kamagata Y."/>
        </authorList>
    </citation>
    <scope>NUCLEOTIDE SEQUENCE [LARGE SCALE GENOMIC DNA]</scope>
    <source>
        <strain evidence="8">DSM 17711 / JCM 13418 / NBRC 101707 / SANAE</strain>
    </source>
</reference>